<evidence type="ECO:0000256" key="3">
    <source>
        <dbReference type="ARBA" id="ARBA00022475"/>
    </source>
</evidence>
<keyword evidence="4 9" id="KW-0997">Cell inner membrane</keyword>
<evidence type="ECO:0000313" key="12">
    <source>
        <dbReference type="Proteomes" id="UP001365405"/>
    </source>
</evidence>
<keyword evidence="2 9" id="KW-0813">Transport</keyword>
<evidence type="ECO:0000256" key="9">
    <source>
        <dbReference type="RuleBase" id="RU369079"/>
    </source>
</evidence>
<keyword evidence="7 9" id="KW-0472">Membrane</keyword>
<dbReference type="PANTHER" id="PTHR35011:SF2">
    <property type="entry name" value="2,3-DIKETO-L-GULONATE TRAP TRANSPORTER SMALL PERMEASE PROTEIN YIAM"/>
    <property type="match status" value="1"/>
</dbReference>
<organism evidence="11 12">
    <name type="scientific">Pseudaquabacterium inlustre</name>
    <dbReference type="NCBI Taxonomy" id="2984192"/>
    <lineage>
        <taxon>Bacteria</taxon>
        <taxon>Pseudomonadati</taxon>
        <taxon>Pseudomonadota</taxon>
        <taxon>Betaproteobacteria</taxon>
        <taxon>Burkholderiales</taxon>
        <taxon>Sphaerotilaceae</taxon>
        <taxon>Pseudaquabacterium</taxon>
    </lineage>
</organism>
<dbReference type="Proteomes" id="UP001365405">
    <property type="component" value="Unassembled WGS sequence"/>
</dbReference>
<keyword evidence="5 9" id="KW-0812">Transmembrane</keyword>
<dbReference type="InterPro" id="IPR055348">
    <property type="entry name" value="DctQ"/>
</dbReference>
<evidence type="ECO:0000256" key="8">
    <source>
        <dbReference type="ARBA" id="ARBA00038436"/>
    </source>
</evidence>
<protein>
    <recommendedName>
        <fullName evidence="9">TRAP transporter small permease protein</fullName>
    </recommendedName>
</protein>
<comment type="subcellular location">
    <subcellularLocation>
        <location evidence="1 9">Cell inner membrane</location>
        <topology evidence="1 9">Multi-pass membrane protein</topology>
    </subcellularLocation>
</comment>
<gene>
    <name evidence="11" type="ORF">AACH10_06220</name>
</gene>
<evidence type="ECO:0000256" key="5">
    <source>
        <dbReference type="ARBA" id="ARBA00022692"/>
    </source>
</evidence>
<feature type="transmembrane region" description="Helical" evidence="9">
    <location>
        <begin position="90"/>
        <end position="111"/>
    </location>
</feature>
<name>A0ABU9CD60_9BURK</name>
<evidence type="ECO:0000256" key="6">
    <source>
        <dbReference type="ARBA" id="ARBA00022989"/>
    </source>
</evidence>
<evidence type="ECO:0000313" key="11">
    <source>
        <dbReference type="EMBL" id="MEK8049824.1"/>
    </source>
</evidence>
<comment type="function">
    <text evidence="9">Part of the tripartite ATP-independent periplasmic (TRAP) transport system.</text>
</comment>
<feature type="domain" description="Tripartite ATP-independent periplasmic transporters DctQ component" evidence="10">
    <location>
        <begin position="28"/>
        <end position="151"/>
    </location>
</feature>
<evidence type="ECO:0000256" key="2">
    <source>
        <dbReference type="ARBA" id="ARBA00022448"/>
    </source>
</evidence>
<feature type="transmembrane region" description="Helical" evidence="9">
    <location>
        <begin position="131"/>
        <end position="149"/>
    </location>
</feature>
<comment type="similarity">
    <text evidence="8 9">Belongs to the TRAP transporter small permease family.</text>
</comment>
<feature type="transmembrane region" description="Helical" evidence="9">
    <location>
        <begin position="12"/>
        <end position="35"/>
    </location>
</feature>
<dbReference type="PANTHER" id="PTHR35011">
    <property type="entry name" value="2,3-DIKETO-L-GULONATE TRAP TRANSPORTER SMALL PERMEASE PROTEIN YIAM"/>
    <property type="match status" value="1"/>
</dbReference>
<accession>A0ABU9CD60</accession>
<proteinExistence type="inferred from homology"/>
<reference evidence="11 12" key="1">
    <citation type="submission" date="2024-04" db="EMBL/GenBank/DDBJ databases">
        <title>Novel species of the genus Ideonella isolated from streams.</title>
        <authorList>
            <person name="Lu H."/>
        </authorList>
    </citation>
    <scope>NUCLEOTIDE SEQUENCE [LARGE SCALE GENOMIC DNA]</scope>
    <source>
        <strain evidence="11 12">DXS22W</strain>
    </source>
</reference>
<evidence type="ECO:0000259" key="10">
    <source>
        <dbReference type="Pfam" id="PF04290"/>
    </source>
</evidence>
<keyword evidence="3" id="KW-1003">Cell membrane</keyword>
<keyword evidence="12" id="KW-1185">Reference proteome</keyword>
<dbReference type="InterPro" id="IPR007387">
    <property type="entry name" value="TRAP_DctQ"/>
</dbReference>
<dbReference type="Pfam" id="PF04290">
    <property type="entry name" value="DctQ"/>
    <property type="match status" value="1"/>
</dbReference>
<comment type="subunit">
    <text evidence="9">The complex comprises the extracytoplasmic solute receptor protein and the two transmembrane proteins.</text>
</comment>
<evidence type="ECO:0000256" key="1">
    <source>
        <dbReference type="ARBA" id="ARBA00004429"/>
    </source>
</evidence>
<dbReference type="RefSeq" id="WP_341409499.1">
    <property type="nucleotide sequence ID" value="NZ_JBBUTH010000003.1"/>
</dbReference>
<evidence type="ECO:0000256" key="4">
    <source>
        <dbReference type="ARBA" id="ARBA00022519"/>
    </source>
</evidence>
<evidence type="ECO:0000256" key="7">
    <source>
        <dbReference type="ARBA" id="ARBA00023136"/>
    </source>
</evidence>
<dbReference type="EMBL" id="JBBUTH010000003">
    <property type="protein sequence ID" value="MEK8049824.1"/>
    <property type="molecule type" value="Genomic_DNA"/>
</dbReference>
<feature type="transmembrane region" description="Helical" evidence="9">
    <location>
        <begin position="55"/>
        <end position="78"/>
    </location>
</feature>
<comment type="caution">
    <text evidence="11">The sequence shown here is derived from an EMBL/GenBank/DDBJ whole genome shotgun (WGS) entry which is preliminary data.</text>
</comment>
<sequence length="163" mass="18131">MRRFLLRLDRVLSGLSLNLACLLLAVITALGLWQVLARFVLSQPSTWTEESMRRLLIWMVMLGVVVAFRRGALVSVDLMVRLATGTWQTVVRSLITGSSLAFLAVLVWFGVQLAWRVRFQTFASMELSMAWAYAAFPVGAALACVAVLANHFDPQNTELESAQ</sequence>
<keyword evidence="6 9" id="KW-1133">Transmembrane helix</keyword>